<dbReference type="EMBL" id="GBXM01000370">
    <property type="protein sequence ID" value="JAI08208.1"/>
    <property type="molecule type" value="Transcribed_RNA"/>
</dbReference>
<reference evidence="1" key="1">
    <citation type="submission" date="2014-11" db="EMBL/GenBank/DDBJ databases">
        <authorList>
            <person name="Amaro Gonzalez C."/>
        </authorList>
    </citation>
    <scope>NUCLEOTIDE SEQUENCE</scope>
</reference>
<dbReference type="AlphaFoldDB" id="A0A0E9XZN3"/>
<sequence length="48" mass="5130">MGASFCHVDKIIPVVRSRPCKTSGSQKCIGANPTFNPRARIVIVVSMG</sequence>
<accession>A0A0E9XZN3</accession>
<organism evidence="1">
    <name type="scientific">Anguilla anguilla</name>
    <name type="common">European freshwater eel</name>
    <name type="synonym">Muraena anguilla</name>
    <dbReference type="NCBI Taxonomy" id="7936"/>
    <lineage>
        <taxon>Eukaryota</taxon>
        <taxon>Metazoa</taxon>
        <taxon>Chordata</taxon>
        <taxon>Craniata</taxon>
        <taxon>Vertebrata</taxon>
        <taxon>Euteleostomi</taxon>
        <taxon>Actinopterygii</taxon>
        <taxon>Neopterygii</taxon>
        <taxon>Teleostei</taxon>
        <taxon>Anguilliformes</taxon>
        <taxon>Anguillidae</taxon>
        <taxon>Anguilla</taxon>
    </lineage>
</organism>
<reference evidence="1" key="2">
    <citation type="journal article" date="2015" name="Fish Shellfish Immunol.">
        <title>Early steps in the European eel (Anguilla anguilla)-Vibrio vulnificus interaction in the gills: Role of the RtxA13 toxin.</title>
        <authorList>
            <person name="Callol A."/>
            <person name="Pajuelo D."/>
            <person name="Ebbesson L."/>
            <person name="Teles M."/>
            <person name="MacKenzie S."/>
            <person name="Amaro C."/>
        </authorList>
    </citation>
    <scope>NUCLEOTIDE SEQUENCE</scope>
</reference>
<evidence type="ECO:0000313" key="1">
    <source>
        <dbReference type="EMBL" id="JAI08208.1"/>
    </source>
</evidence>
<name>A0A0E9XZN3_ANGAN</name>
<protein>
    <submittedName>
        <fullName evidence="1">Uncharacterized protein</fullName>
    </submittedName>
</protein>
<proteinExistence type="predicted"/>